<dbReference type="AlphaFoldDB" id="A0A143CE91"/>
<name>A0A143CE91_GLAPU</name>
<protein>
    <submittedName>
        <fullName evidence="1">Type II toxin-antitoxin system RelE/ParE family toxin</fullName>
    </submittedName>
</protein>
<dbReference type="InterPro" id="IPR007711">
    <property type="entry name" value="HigB-1"/>
</dbReference>
<dbReference type="SUPFAM" id="SSF143011">
    <property type="entry name" value="RelE-like"/>
    <property type="match status" value="1"/>
</dbReference>
<dbReference type="PANTHER" id="PTHR40266">
    <property type="entry name" value="TOXIN HIGB-1"/>
    <property type="match status" value="1"/>
</dbReference>
<dbReference type="EMBL" id="CP071491">
    <property type="protein sequence ID" value="QSX18070.1"/>
    <property type="molecule type" value="Genomic_DNA"/>
</dbReference>
<dbReference type="Pfam" id="PF05015">
    <property type="entry name" value="HigB-like_toxin"/>
    <property type="match status" value="1"/>
</dbReference>
<accession>A0A143CE91</accession>
<proteinExistence type="predicted"/>
<gene>
    <name evidence="1" type="ORF">J1G54_06085</name>
</gene>
<dbReference type="RefSeq" id="WP_005712614.1">
    <property type="nucleotide sequence ID" value="NZ_CBCRUP010000066.1"/>
</dbReference>
<evidence type="ECO:0000313" key="1">
    <source>
        <dbReference type="EMBL" id="QSX18070.1"/>
    </source>
</evidence>
<dbReference type="KEGG" id="hpak:JT17_01700"/>
<sequence length="92" mass="10327">MIISFKHKGLKLFFETGSTAGIQANHASKLAFQLATLNQAKSALDMNAPSWNLHQLQGNLAGHWSIKVSGNWRLTFKFQNGHAEVVDYQDYH</sequence>
<dbReference type="Proteomes" id="UP000662736">
    <property type="component" value="Chromosome"/>
</dbReference>
<evidence type="ECO:0000313" key="2">
    <source>
        <dbReference type="Proteomes" id="UP000662736"/>
    </source>
</evidence>
<dbReference type="Gene3D" id="3.30.2310.20">
    <property type="entry name" value="RelE-like"/>
    <property type="match status" value="1"/>
</dbReference>
<reference evidence="1" key="1">
    <citation type="submission" date="2021-03" db="EMBL/GenBank/DDBJ databases">
        <title>Characterization of a novel Integrative Conjugative Element in Glaesserella parasuis.</title>
        <authorList>
            <person name="Hu G."/>
            <person name="Sun H."/>
        </authorList>
    </citation>
    <scope>NUCLEOTIDE SEQUENCE</scope>
    <source>
        <strain evidence="1">GHP1807</strain>
    </source>
</reference>
<dbReference type="PANTHER" id="PTHR40266:SF2">
    <property type="entry name" value="TOXIN HIGB-1"/>
    <property type="match status" value="1"/>
</dbReference>
<dbReference type="InterPro" id="IPR035093">
    <property type="entry name" value="RelE/ParE_toxin_dom_sf"/>
</dbReference>
<organism evidence="1 2">
    <name type="scientific">Glaesserella parasuis</name>
    <name type="common">Haemophilus parasuis</name>
    <dbReference type="NCBI Taxonomy" id="738"/>
    <lineage>
        <taxon>Bacteria</taxon>
        <taxon>Pseudomonadati</taxon>
        <taxon>Pseudomonadota</taxon>
        <taxon>Gammaproteobacteria</taxon>
        <taxon>Pasteurellales</taxon>
        <taxon>Pasteurellaceae</taxon>
        <taxon>Glaesserella</taxon>
    </lineage>
</organism>